<dbReference type="EMBL" id="QICM01000012">
    <property type="protein sequence ID" value="PXV65952.1"/>
    <property type="molecule type" value="Genomic_DNA"/>
</dbReference>
<evidence type="ECO:0000313" key="1">
    <source>
        <dbReference type="EMBL" id="PXV65952.1"/>
    </source>
</evidence>
<dbReference type="AlphaFoldDB" id="A0A318E9Z4"/>
<accession>A0A318E9Z4</accession>
<organism evidence="1 2">
    <name type="scientific">Halanaerobium congolense</name>
    <dbReference type="NCBI Taxonomy" id="54121"/>
    <lineage>
        <taxon>Bacteria</taxon>
        <taxon>Bacillati</taxon>
        <taxon>Bacillota</taxon>
        <taxon>Clostridia</taxon>
        <taxon>Halanaerobiales</taxon>
        <taxon>Halanaerobiaceae</taxon>
        <taxon>Halanaerobium</taxon>
    </lineage>
</organism>
<evidence type="ECO:0000313" key="2">
    <source>
        <dbReference type="Proteomes" id="UP000247389"/>
    </source>
</evidence>
<comment type="caution">
    <text evidence="1">The sequence shown here is derived from an EMBL/GenBank/DDBJ whole genome shotgun (WGS) entry which is preliminary data.</text>
</comment>
<dbReference type="Proteomes" id="UP000247389">
    <property type="component" value="Unassembled WGS sequence"/>
</dbReference>
<reference evidence="1 2" key="1">
    <citation type="submission" date="2018-04" db="EMBL/GenBank/DDBJ databases">
        <title>Subsurface microbial communities from deep shales in Ohio and West Virginia, USA.</title>
        <authorList>
            <person name="Wrighton K."/>
        </authorList>
    </citation>
    <scope>NUCLEOTIDE SEQUENCE [LARGE SCALE GENOMIC DNA]</scope>
    <source>
        <strain evidence="1 2">MSL28</strain>
    </source>
</reference>
<gene>
    <name evidence="1" type="ORF">C8C78_1122</name>
</gene>
<proteinExistence type="predicted"/>
<protein>
    <submittedName>
        <fullName evidence="1">Uncharacterized protein</fullName>
    </submittedName>
</protein>
<sequence>MLVRKLENILAEISLSNNLKEALIKREGQLGDLLLFIEAFEKLNLKEAENYIEKYSINYGMVFDNYSTALEKTKDIVEAFENNKL</sequence>
<name>A0A318E9Z4_9FIRM</name>